<dbReference type="SUPFAM" id="SSF50249">
    <property type="entry name" value="Nucleic acid-binding proteins"/>
    <property type="match status" value="1"/>
</dbReference>
<dbReference type="AlphaFoldDB" id="A0A9P8PPM6"/>
<dbReference type="OrthoDB" id="412781at2759"/>
<organism evidence="6 7">
    <name type="scientific">Wickerhamomyces mucosus</name>
    <dbReference type="NCBI Taxonomy" id="1378264"/>
    <lineage>
        <taxon>Eukaryota</taxon>
        <taxon>Fungi</taxon>
        <taxon>Dikarya</taxon>
        <taxon>Ascomycota</taxon>
        <taxon>Saccharomycotina</taxon>
        <taxon>Saccharomycetes</taxon>
        <taxon>Phaffomycetales</taxon>
        <taxon>Wickerhamomycetaceae</taxon>
        <taxon>Wickerhamomyces</taxon>
    </lineage>
</organism>
<keyword evidence="3" id="KW-0677">Repeat</keyword>
<feature type="non-terminal residue" evidence="6">
    <location>
        <position position="1"/>
    </location>
</feature>
<reference evidence="6" key="2">
    <citation type="submission" date="2021-01" db="EMBL/GenBank/DDBJ databases">
        <authorList>
            <person name="Schikora-Tamarit M.A."/>
        </authorList>
    </citation>
    <scope>NUCLEOTIDE SEQUENCE</scope>
    <source>
        <strain evidence="6">CBS6341</strain>
    </source>
</reference>
<dbReference type="PANTHER" id="PTHR23270:SF10">
    <property type="entry name" value="PROTEIN RRP5 HOMOLOG"/>
    <property type="match status" value="1"/>
</dbReference>
<evidence type="ECO:0000256" key="3">
    <source>
        <dbReference type="ARBA" id="ARBA00022737"/>
    </source>
</evidence>
<dbReference type="SMART" id="SM00316">
    <property type="entry name" value="S1"/>
    <property type="match status" value="1"/>
</dbReference>
<comment type="subcellular location">
    <subcellularLocation>
        <location evidence="1">Nucleus</location>
        <location evidence="1">Nucleolus</location>
    </subcellularLocation>
</comment>
<evidence type="ECO:0000256" key="2">
    <source>
        <dbReference type="ARBA" id="ARBA00022552"/>
    </source>
</evidence>
<protein>
    <recommendedName>
        <fullName evidence="5">S1 motif domain-containing protein</fullName>
    </recommendedName>
</protein>
<dbReference type="InterPro" id="IPR003029">
    <property type="entry name" value="S1_domain"/>
</dbReference>
<dbReference type="GO" id="GO:0006364">
    <property type="term" value="P:rRNA processing"/>
    <property type="evidence" value="ECO:0007669"/>
    <property type="project" value="UniProtKB-KW"/>
</dbReference>
<proteinExistence type="predicted"/>
<dbReference type="Gene3D" id="2.40.50.140">
    <property type="entry name" value="Nucleic acid-binding proteins"/>
    <property type="match status" value="1"/>
</dbReference>
<dbReference type="FunFam" id="2.40.50.140:FF:000155">
    <property type="entry name" value="rRNA biogenesis protein RRP5"/>
    <property type="match status" value="1"/>
</dbReference>
<dbReference type="Pfam" id="PF00575">
    <property type="entry name" value="S1"/>
    <property type="match status" value="1"/>
</dbReference>
<dbReference type="GO" id="GO:0032040">
    <property type="term" value="C:small-subunit processome"/>
    <property type="evidence" value="ECO:0007669"/>
    <property type="project" value="TreeGrafter"/>
</dbReference>
<name>A0A9P8PPM6_9ASCO</name>
<feature type="non-terminal residue" evidence="6">
    <location>
        <position position="145"/>
    </location>
</feature>
<feature type="domain" description="S1 motif" evidence="5">
    <location>
        <begin position="1"/>
        <end position="51"/>
    </location>
</feature>
<dbReference type="InterPro" id="IPR012340">
    <property type="entry name" value="NA-bd_OB-fold"/>
</dbReference>
<keyword evidence="4" id="KW-0539">Nucleus</keyword>
<dbReference type="PROSITE" id="PS50126">
    <property type="entry name" value="S1"/>
    <property type="match status" value="2"/>
</dbReference>
<reference evidence="6" key="1">
    <citation type="journal article" date="2021" name="Open Biol.">
        <title>Shared evolutionary footprints suggest mitochondrial oxidative damage underlies multiple complex I losses in fungi.</title>
        <authorList>
            <person name="Schikora-Tamarit M.A."/>
            <person name="Marcet-Houben M."/>
            <person name="Nosek J."/>
            <person name="Gabaldon T."/>
        </authorList>
    </citation>
    <scope>NUCLEOTIDE SEQUENCE</scope>
    <source>
        <strain evidence="6">CBS6341</strain>
    </source>
</reference>
<dbReference type="InterPro" id="IPR045209">
    <property type="entry name" value="Rrp5"/>
</dbReference>
<dbReference type="Proteomes" id="UP000769528">
    <property type="component" value="Unassembled WGS sequence"/>
</dbReference>
<evidence type="ECO:0000256" key="1">
    <source>
        <dbReference type="ARBA" id="ARBA00004604"/>
    </source>
</evidence>
<feature type="domain" description="S1 motif" evidence="5">
    <location>
        <begin position="69"/>
        <end position="137"/>
    </location>
</feature>
<keyword evidence="2" id="KW-0698">rRNA processing</keyword>
<accession>A0A9P8PPM6</accession>
<dbReference type="PANTHER" id="PTHR23270">
    <property type="entry name" value="PROGRAMMED CELL DEATH PROTEIN 11 PRE-RRNA PROCESSING PROTEIN RRP5"/>
    <property type="match status" value="1"/>
</dbReference>
<evidence type="ECO:0000259" key="5">
    <source>
        <dbReference type="PROSITE" id="PS50126"/>
    </source>
</evidence>
<sequence>LGKQVSGISFITDALNDYTDKLDDIFSTNDICAATVLEVDHSNKKVYVSLRTKDVKDKRITSYEDLSPGTVVRGFVKNVANNGVYVALGRTVHALVRVSDLSDSYLKDWKQYFKVHQPVLGKITKSEGENQILMTLKQSEINSDS</sequence>
<dbReference type="GO" id="GO:0003723">
    <property type="term" value="F:RNA binding"/>
    <property type="evidence" value="ECO:0007669"/>
    <property type="project" value="TreeGrafter"/>
</dbReference>
<comment type="caution">
    <text evidence="6">The sequence shown here is derived from an EMBL/GenBank/DDBJ whole genome shotgun (WGS) entry which is preliminary data.</text>
</comment>
<evidence type="ECO:0000313" key="6">
    <source>
        <dbReference type="EMBL" id="KAH3675772.1"/>
    </source>
</evidence>
<gene>
    <name evidence="6" type="ORF">WICMUC_002499</name>
</gene>
<dbReference type="EMBL" id="JAEUBF010000710">
    <property type="protein sequence ID" value="KAH3675772.1"/>
    <property type="molecule type" value="Genomic_DNA"/>
</dbReference>
<keyword evidence="7" id="KW-1185">Reference proteome</keyword>
<evidence type="ECO:0000256" key="4">
    <source>
        <dbReference type="ARBA" id="ARBA00023242"/>
    </source>
</evidence>
<evidence type="ECO:0000313" key="7">
    <source>
        <dbReference type="Proteomes" id="UP000769528"/>
    </source>
</evidence>